<dbReference type="STRING" id="2018661.A0A2A2LKM5"/>
<dbReference type="GO" id="GO:0003676">
    <property type="term" value="F:nucleic acid binding"/>
    <property type="evidence" value="ECO:0007669"/>
    <property type="project" value="InterPro"/>
</dbReference>
<dbReference type="InterPro" id="IPR001878">
    <property type="entry name" value="Znf_CCHC"/>
</dbReference>
<sequence length="303" mass="35392">MIKRYPQDGSAYREAIERFMAIYDSDQTRFKGLYEKLKAIKTVRENLREIRTTFNTVHAIINQIARIQQDIDTDAFLVEVRYKFPRSVLEQVARIEKEKYNGKITQMKDLLNEIEDFINTQEVVQGEYWGDGEIGNERVFNVRSNKINEQSKCKFCGRTNHKTQECLQVRNQSDRRQFIMEKKLCFNCLSTGHSAGSCRASGCRICSGKHHTAICEKKPFNNQNRKTDRMIEMTEMAEMRETTEILVRDQGAMTTEAIQNRDQEHQTEADRRSEITDGNRGEMTRHEDALLQCRAQSKPERAD</sequence>
<evidence type="ECO:0000256" key="1">
    <source>
        <dbReference type="SAM" id="MobiDB-lite"/>
    </source>
</evidence>
<comment type="caution">
    <text evidence="3">The sequence shown here is derived from an EMBL/GenBank/DDBJ whole genome shotgun (WGS) entry which is preliminary data.</text>
</comment>
<dbReference type="Proteomes" id="UP000218231">
    <property type="component" value="Unassembled WGS sequence"/>
</dbReference>
<accession>A0A2A2LKM5</accession>
<dbReference type="AlphaFoldDB" id="A0A2A2LKM5"/>
<name>A0A2A2LKM5_9BILA</name>
<keyword evidence="4" id="KW-1185">Reference proteome</keyword>
<feature type="domain" description="CCHC-type" evidence="2">
    <location>
        <begin position="152"/>
        <end position="168"/>
    </location>
</feature>
<evidence type="ECO:0000259" key="2">
    <source>
        <dbReference type="SMART" id="SM00343"/>
    </source>
</evidence>
<feature type="compositionally biased region" description="Basic and acidic residues" evidence="1">
    <location>
        <begin position="259"/>
        <end position="289"/>
    </location>
</feature>
<protein>
    <recommendedName>
        <fullName evidence="2">CCHC-type domain-containing protein</fullName>
    </recommendedName>
</protein>
<organism evidence="3 4">
    <name type="scientific">Diploscapter pachys</name>
    <dbReference type="NCBI Taxonomy" id="2018661"/>
    <lineage>
        <taxon>Eukaryota</taxon>
        <taxon>Metazoa</taxon>
        <taxon>Ecdysozoa</taxon>
        <taxon>Nematoda</taxon>
        <taxon>Chromadorea</taxon>
        <taxon>Rhabditida</taxon>
        <taxon>Rhabditina</taxon>
        <taxon>Rhabditomorpha</taxon>
        <taxon>Rhabditoidea</taxon>
        <taxon>Rhabditidae</taxon>
        <taxon>Diploscapter</taxon>
    </lineage>
</organism>
<gene>
    <name evidence="3" type="ORF">WR25_01134</name>
</gene>
<dbReference type="EMBL" id="LIAE01006634">
    <property type="protein sequence ID" value="PAV86781.1"/>
    <property type="molecule type" value="Genomic_DNA"/>
</dbReference>
<dbReference type="GO" id="GO:0008270">
    <property type="term" value="F:zinc ion binding"/>
    <property type="evidence" value="ECO:0007669"/>
    <property type="project" value="InterPro"/>
</dbReference>
<feature type="region of interest" description="Disordered" evidence="1">
    <location>
        <begin position="257"/>
        <end position="303"/>
    </location>
</feature>
<feature type="domain" description="CCHC-type" evidence="2">
    <location>
        <begin position="184"/>
        <end position="200"/>
    </location>
</feature>
<evidence type="ECO:0000313" key="4">
    <source>
        <dbReference type="Proteomes" id="UP000218231"/>
    </source>
</evidence>
<dbReference type="OrthoDB" id="5920525at2759"/>
<dbReference type="PANTHER" id="PTHR47331">
    <property type="entry name" value="PHD-TYPE DOMAIN-CONTAINING PROTEIN"/>
    <property type="match status" value="1"/>
</dbReference>
<dbReference type="SMART" id="SM00343">
    <property type="entry name" value="ZnF_C2HC"/>
    <property type="match status" value="2"/>
</dbReference>
<dbReference type="Gene3D" id="4.10.60.10">
    <property type="entry name" value="Zinc finger, CCHC-type"/>
    <property type="match status" value="1"/>
</dbReference>
<reference evidence="3 4" key="1">
    <citation type="journal article" date="2017" name="Curr. Biol.">
        <title>Genome architecture and evolution of a unichromosomal asexual nematode.</title>
        <authorList>
            <person name="Fradin H."/>
            <person name="Zegar C."/>
            <person name="Gutwein M."/>
            <person name="Lucas J."/>
            <person name="Kovtun M."/>
            <person name="Corcoran D."/>
            <person name="Baugh L.R."/>
            <person name="Kiontke K."/>
            <person name="Gunsalus K."/>
            <person name="Fitch D.H."/>
            <person name="Piano F."/>
        </authorList>
    </citation>
    <scope>NUCLEOTIDE SEQUENCE [LARGE SCALE GENOMIC DNA]</scope>
    <source>
        <strain evidence="3">PF1309</strain>
    </source>
</reference>
<evidence type="ECO:0000313" key="3">
    <source>
        <dbReference type="EMBL" id="PAV86781.1"/>
    </source>
</evidence>
<proteinExistence type="predicted"/>